<dbReference type="AlphaFoldDB" id="A0A0H4KNW0"/>
<comment type="similarity">
    <text evidence="10">Belongs to the insect chemoreceptor superfamily. Heteromeric odorant receptor channel (TC 1.A.69) family.</text>
</comment>
<evidence type="ECO:0000256" key="8">
    <source>
        <dbReference type="ARBA" id="ARBA00023170"/>
    </source>
</evidence>
<proteinExistence type="evidence at transcript level"/>
<dbReference type="PANTHER" id="PTHR21137:SF35">
    <property type="entry name" value="ODORANT RECEPTOR 19A-RELATED"/>
    <property type="match status" value="1"/>
</dbReference>
<name>A0A0H4KNW0_9HYME</name>
<evidence type="ECO:0000256" key="2">
    <source>
        <dbReference type="ARBA" id="ARBA00022475"/>
    </source>
</evidence>
<evidence type="ECO:0000256" key="4">
    <source>
        <dbReference type="ARBA" id="ARBA00022692"/>
    </source>
</evidence>
<dbReference type="InterPro" id="IPR004117">
    <property type="entry name" value="7tm6_olfct_rcpt"/>
</dbReference>
<reference evidence="11" key="1">
    <citation type="submission" date="2014-10" db="EMBL/GenBank/DDBJ databases">
        <authorList>
            <person name="Wang S."/>
            <person name="Zhang Y."/>
        </authorList>
    </citation>
    <scope>NUCLEOTIDE SEQUENCE</scope>
</reference>
<feature type="transmembrane region" description="Helical" evidence="10">
    <location>
        <begin position="251"/>
        <end position="271"/>
    </location>
</feature>
<comment type="subcellular location">
    <subcellularLocation>
        <location evidence="1 10">Cell membrane</location>
        <topology evidence="1 10">Multi-pass membrane protein</topology>
    </subcellularLocation>
</comment>
<keyword evidence="4 10" id="KW-0812">Transmembrane</keyword>
<keyword evidence="2" id="KW-1003">Cell membrane</keyword>
<evidence type="ECO:0000256" key="10">
    <source>
        <dbReference type="RuleBase" id="RU351113"/>
    </source>
</evidence>
<dbReference type="GO" id="GO:0005549">
    <property type="term" value="F:odorant binding"/>
    <property type="evidence" value="ECO:0007669"/>
    <property type="project" value="InterPro"/>
</dbReference>
<sequence length="378" mass="42840">MKLPAHTKGYKVTPEGAVNFIRVTVYLTCISFPLTEKTKVRINYEIILWLSIFLSISLFAPLLASIIKYSDDTFIVMKSFILMSAISNYVIKVIIVRIYHKELQQLGSALDEFIKKANESEKVILQRYVDNTWKFHGFMTCSYYLTATAVLLGPLILPQKFPTDAVYPFPVDNQIISYIVYLHQCIVGYQCSAGMALDCQAALFLWYLSARFEILISEAKNVETFDELRNYIKKHQIILLYAKELIRPTRLIAFVTVVMTKIGMIFGGIVLISDEPVVIKIQFAILVISTTINIYVCAWAADNLITVSSTAMSNAIFEISWMHAPKLRNFLQTVIHRTQKPVVIKIPGLLETLSNEYYAQFLSAAFSCFAAARVVVSS</sequence>
<accession>A0A0H4KNW0</accession>
<gene>
    <name evidence="11" type="primary">OR16</name>
</gene>
<evidence type="ECO:0000256" key="9">
    <source>
        <dbReference type="ARBA" id="ARBA00023224"/>
    </source>
</evidence>
<reference evidence="11" key="2">
    <citation type="journal article" date="2015" name="Int. J. Biol. Sci.">
        <title>Identification and Expression Analysis of Putative Chemosensory Receptor Genes in Microplitis mediator by Antennal Transcriptome Screening.</title>
        <authorList>
            <person name="Wang S.N."/>
            <person name="Peng Y."/>
            <person name="Lu Z.Y."/>
            <person name="Dhiloo K.H."/>
            <person name="Gu S.H."/>
            <person name="Li R.J."/>
            <person name="Zhou J.J."/>
            <person name="Zhang Y.J."/>
            <person name="Guo Y.Y."/>
        </authorList>
    </citation>
    <scope>NUCLEOTIDE SEQUENCE</scope>
</reference>
<evidence type="ECO:0000256" key="7">
    <source>
        <dbReference type="ARBA" id="ARBA00023136"/>
    </source>
</evidence>
<evidence type="ECO:0000313" key="11">
    <source>
        <dbReference type="EMBL" id="AKO89980.1"/>
    </source>
</evidence>
<dbReference type="GO" id="GO:0005886">
    <property type="term" value="C:plasma membrane"/>
    <property type="evidence" value="ECO:0007669"/>
    <property type="project" value="UniProtKB-SubCell"/>
</dbReference>
<feature type="transmembrane region" description="Helical" evidence="10">
    <location>
        <begin position="135"/>
        <end position="157"/>
    </location>
</feature>
<keyword evidence="3 10" id="KW-0716">Sensory transduction</keyword>
<organism evidence="11">
    <name type="scientific">Microplitis mediator</name>
    <dbReference type="NCBI Taxonomy" id="375433"/>
    <lineage>
        <taxon>Eukaryota</taxon>
        <taxon>Metazoa</taxon>
        <taxon>Ecdysozoa</taxon>
        <taxon>Arthropoda</taxon>
        <taxon>Hexapoda</taxon>
        <taxon>Insecta</taxon>
        <taxon>Pterygota</taxon>
        <taxon>Neoptera</taxon>
        <taxon>Endopterygota</taxon>
        <taxon>Hymenoptera</taxon>
        <taxon>Apocrita</taxon>
        <taxon>Ichneumonoidea</taxon>
        <taxon>Braconidae</taxon>
        <taxon>Microgastrinae</taxon>
        <taxon>Microplitis</taxon>
    </lineage>
</organism>
<dbReference type="PANTHER" id="PTHR21137">
    <property type="entry name" value="ODORANT RECEPTOR"/>
    <property type="match status" value="1"/>
</dbReference>
<feature type="transmembrane region" description="Helical" evidence="10">
    <location>
        <begin position="283"/>
        <end position="301"/>
    </location>
</feature>
<keyword evidence="5 10" id="KW-0552">Olfaction</keyword>
<evidence type="ECO:0000256" key="5">
    <source>
        <dbReference type="ARBA" id="ARBA00022725"/>
    </source>
</evidence>
<keyword evidence="7 10" id="KW-0472">Membrane</keyword>
<feature type="transmembrane region" description="Helical" evidence="10">
    <location>
        <begin position="73"/>
        <end position="91"/>
    </location>
</feature>
<keyword evidence="6 10" id="KW-1133">Transmembrane helix</keyword>
<dbReference type="Pfam" id="PF02949">
    <property type="entry name" value="7tm_6"/>
    <property type="match status" value="1"/>
</dbReference>
<evidence type="ECO:0000256" key="6">
    <source>
        <dbReference type="ARBA" id="ARBA00022989"/>
    </source>
</evidence>
<keyword evidence="8 10" id="KW-0675">Receptor</keyword>
<dbReference type="GO" id="GO:0007165">
    <property type="term" value="P:signal transduction"/>
    <property type="evidence" value="ECO:0007669"/>
    <property type="project" value="UniProtKB-KW"/>
</dbReference>
<evidence type="ECO:0000256" key="1">
    <source>
        <dbReference type="ARBA" id="ARBA00004651"/>
    </source>
</evidence>
<keyword evidence="9 10" id="KW-0807">Transducer</keyword>
<protein>
    <recommendedName>
        <fullName evidence="10">Odorant receptor</fullName>
    </recommendedName>
</protein>
<comment type="caution">
    <text evidence="10">Lacks conserved residue(s) required for the propagation of feature annotation.</text>
</comment>
<evidence type="ECO:0000256" key="3">
    <source>
        <dbReference type="ARBA" id="ARBA00022606"/>
    </source>
</evidence>
<dbReference type="EMBL" id="KM979232">
    <property type="protein sequence ID" value="AKO89980.1"/>
    <property type="molecule type" value="mRNA"/>
</dbReference>
<dbReference type="GO" id="GO:0004984">
    <property type="term" value="F:olfactory receptor activity"/>
    <property type="evidence" value="ECO:0007669"/>
    <property type="project" value="InterPro"/>
</dbReference>
<feature type="transmembrane region" description="Helical" evidence="10">
    <location>
        <begin position="46"/>
        <end position="67"/>
    </location>
</feature>